<dbReference type="eggNOG" id="ENOG5031H6R">
    <property type="taxonomic scope" value="Bacteria"/>
</dbReference>
<name>A0A0A0MB08_9GAMM</name>
<dbReference type="EMBL" id="AVBH01000077">
    <property type="protein sequence ID" value="KGO98476.1"/>
    <property type="molecule type" value="Genomic_DNA"/>
</dbReference>
<dbReference type="Proteomes" id="UP000030003">
    <property type="component" value="Unassembled WGS sequence"/>
</dbReference>
<dbReference type="AlphaFoldDB" id="A0A0A0MB08"/>
<dbReference type="OrthoDB" id="5955962at2"/>
<keyword evidence="1" id="KW-1133">Transmembrane helix</keyword>
<organism evidence="2 3">
    <name type="scientific">Lysobacter defluvii IMMIB APB-9 = DSM 18482</name>
    <dbReference type="NCBI Taxonomy" id="1385515"/>
    <lineage>
        <taxon>Bacteria</taxon>
        <taxon>Pseudomonadati</taxon>
        <taxon>Pseudomonadota</taxon>
        <taxon>Gammaproteobacteria</taxon>
        <taxon>Lysobacterales</taxon>
        <taxon>Lysobacteraceae</taxon>
        <taxon>Novilysobacter</taxon>
    </lineage>
</organism>
<dbReference type="STRING" id="1385515.GCA_000423325_02246"/>
<feature type="transmembrane region" description="Helical" evidence="1">
    <location>
        <begin position="104"/>
        <end position="123"/>
    </location>
</feature>
<keyword evidence="1" id="KW-0472">Membrane</keyword>
<sequence length="277" mass="30177">MREVFSSPRLENVEQVAKLLRDAGIEVRITNGRSYRGNRRSNFSYSDRAPQRASVWVIQSDQQPRAREMLREAGLLDTTRAGAPVYTFQSRQEEADRPARRRMLLVKTGLLLVIAAIGGTLLFKLATQGPREPELAAGPFDGTVGATVPGAARAVLAQALDEVGTPIACLGVDGASATPAIIDPLRRPDVVLVPANHCVEVADEEQGSFHPGTGLPATLLRVSAFRASGEESATVEMEAYHHRGWATYKTLQVDRIDGQWQVTDTLRHVESRGLIGF</sequence>
<keyword evidence="3" id="KW-1185">Reference proteome</keyword>
<dbReference type="RefSeq" id="WP_052106770.1">
    <property type="nucleotide sequence ID" value="NZ_AUHT01000011.1"/>
</dbReference>
<proteinExistence type="predicted"/>
<protein>
    <submittedName>
        <fullName evidence="2">Pathogenicity-like protein</fullName>
    </submittedName>
</protein>
<keyword evidence="1" id="KW-0812">Transmembrane</keyword>
<reference evidence="2 3" key="1">
    <citation type="submission" date="2013-08" db="EMBL/GenBank/DDBJ databases">
        <title>Genomic analysis of Lysobacter defluvii.</title>
        <authorList>
            <person name="Wang Q."/>
            <person name="Wang G."/>
        </authorList>
    </citation>
    <scope>NUCLEOTIDE SEQUENCE [LARGE SCALE GENOMIC DNA]</scope>
    <source>
        <strain evidence="2 3">IMMIB APB-9</strain>
    </source>
</reference>
<evidence type="ECO:0000313" key="3">
    <source>
        <dbReference type="Proteomes" id="UP000030003"/>
    </source>
</evidence>
<gene>
    <name evidence="2" type="ORF">N791_01660</name>
</gene>
<evidence type="ECO:0000256" key="1">
    <source>
        <dbReference type="SAM" id="Phobius"/>
    </source>
</evidence>
<comment type="caution">
    <text evidence="2">The sequence shown here is derived from an EMBL/GenBank/DDBJ whole genome shotgun (WGS) entry which is preliminary data.</text>
</comment>
<accession>A0A0A0MB08</accession>
<evidence type="ECO:0000313" key="2">
    <source>
        <dbReference type="EMBL" id="KGO98476.1"/>
    </source>
</evidence>